<dbReference type="GO" id="GO:0008168">
    <property type="term" value="F:methyltransferase activity"/>
    <property type="evidence" value="ECO:0007669"/>
    <property type="project" value="UniProtKB-KW"/>
</dbReference>
<evidence type="ECO:0000313" key="5">
    <source>
        <dbReference type="EMBL" id="NHO32761.1"/>
    </source>
</evidence>
<proteinExistence type="inferred from homology"/>
<protein>
    <recommendedName>
        <fullName evidence="4">S-adenosyl-L-methionine-dependent methyltransferase</fullName>
        <ecNumber evidence="4">2.1.1.-</ecNumber>
    </recommendedName>
</protein>
<accession>A0ABX0K966</accession>
<dbReference type="SUPFAM" id="SSF53335">
    <property type="entry name" value="S-adenosyl-L-methionine-dependent methyltransferases"/>
    <property type="match status" value="1"/>
</dbReference>
<dbReference type="PANTHER" id="PTHR43619:SF2">
    <property type="entry name" value="S-ADENOSYL-L-METHIONINE-DEPENDENT METHYLTRANSFERASES SUPERFAMILY PROTEIN"/>
    <property type="match status" value="1"/>
</dbReference>
<dbReference type="EC" id="2.1.1.-" evidence="4"/>
<comment type="caution">
    <text evidence="5">The sequence shown here is derived from an EMBL/GenBank/DDBJ whole genome shotgun (WGS) entry which is preliminary data.</text>
</comment>
<keyword evidence="2 4" id="KW-0489">Methyltransferase</keyword>
<comment type="function">
    <text evidence="4">Exhibits S-adenosyl-L-methionine-dependent methyltransferase activity.</text>
</comment>
<dbReference type="InterPro" id="IPR011610">
    <property type="entry name" value="SAM_mthyl_Trfase_ML2640-like"/>
</dbReference>
<gene>
    <name evidence="5" type="ORF">GOB84_09360</name>
</gene>
<reference evidence="5 6" key="1">
    <citation type="journal article" date="2020" name="Int. J. Syst. Evol. Microbiol.">
        <title>Novel acetic acid bacteria from cider fermentations: Acetobacter conturbans sp. nov. and Acetobacter fallax sp. nov.</title>
        <authorList>
            <person name="Sombolestani A.S."/>
            <person name="Cleenwerck I."/>
            <person name="Cnockaert M."/>
            <person name="Borremans W."/>
            <person name="Wieme A.D."/>
            <person name="De Vuyst L."/>
            <person name="Vandamme P."/>
        </authorList>
    </citation>
    <scope>NUCLEOTIDE SEQUENCE [LARGE SCALE GENOMIC DNA]</scope>
    <source>
        <strain evidence="5 6">LMG 1637</strain>
    </source>
</reference>
<dbReference type="GO" id="GO:0032259">
    <property type="term" value="P:methylation"/>
    <property type="evidence" value="ECO:0007669"/>
    <property type="project" value="UniProtKB-KW"/>
</dbReference>
<keyword evidence="4" id="KW-0949">S-adenosyl-L-methionine</keyword>
<keyword evidence="3 5" id="KW-0808">Transferase</keyword>
<keyword evidence="6" id="KW-1185">Reference proteome</keyword>
<dbReference type="InterPro" id="IPR029063">
    <property type="entry name" value="SAM-dependent_MTases_sf"/>
</dbReference>
<dbReference type="Gene3D" id="3.40.50.150">
    <property type="entry name" value="Vaccinia Virus protein VP39"/>
    <property type="match status" value="1"/>
</dbReference>
<evidence type="ECO:0000256" key="2">
    <source>
        <dbReference type="ARBA" id="ARBA00022603"/>
    </source>
</evidence>
<comment type="similarity">
    <text evidence="1 4">Belongs to the UPF0677 family.</text>
</comment>
<dbReference type="EMBL" id="WOSW01000015">
    <property type="protein sequence ID" value="NHO32761.1"/>
    <property type="molecule type" value="Genomic_DNA"/>
</dbReference>
<evidence type="ECO:0000256" key="3">
    <source>
        <dbReference type="ARBA" id="ARBA00022679"/>
    </source>
</evidence>
<sequence>MQRKTTPDTSPLWSSTAAGVARLRALHQVTDGGAIFPDPLALRILGNSTEQYSRSAKEHPERVTPFRLFIAARSRIAEDALAEAVQRGVRQVVILGAGLDTFGLRNPWPNVQVFEVDQVALQGFKRERIAAAALHVPETLHFITTDFRLGTLAKTLRAGGVDLTRPVFFIWLGVMIYLNRAAIDATLNCVSQAPDAEIVFDYGVPVESFSPAVRRNVDERAKSVAERGEPWVSRFSPEAMQALLTGHGFAITEDFDKAAMNLRFGLPEPAPDQRAGSHVVLARVAP</sequence>
<evidence type="ECO:0000256" key="1">
    <source>
        <dbReference type="ARBA" id="ARBA00008138"/>
    </source>
</evidence>
<name>A0ABX0K966_9PROT</name>
<dbReference type="NCBIfam" id="TIGR00027">
    <property type="entry name" value="mthyl_TIGR00027"/>
    <property type="match status" value="1"/>
</dbReference>
<organism evidence="5 6">
    <name type="scientific">Acetobacter fallax</name>
    <dbReference type="NCBI Taxonomy" id="1737473"/>
    <lineage>
        <taxon>Bacteria</taxon>
        <taxon>Pseudomonadati</taxon>
        <taxon>Pseudomonadota</taxon>
        <taxon>Alphaproteobacteria</taxon>
        <taxon>Acetobacterales</taxon>
        <taxon>Acetobacteraceae</taxon>
        <taxon>Acetobacter</taxon>
    </lineage>
</organism>
<dbReference type="PANTHER" id="PTHR43619">
    <property type="entry name" value="S-ADENOSYL-L-METHIONINE-DEPENDENT METHYLTRANSFERASE YKTD-RELATED"/>
    <property type="match status" value="1"/>
</dbReference>
<evidence type="ECO:0000313" key="6">
    <source>
        <dbReference type="Proteomes" id="UP000615326"/>
    </source>
</evidence>
<evidence type="ECO:0000256" key="4">
    <source>
        <dbReference type="RuleBase" id="RU362030"/>
    </source>
</evidence>
<dbReference type="Pfam" id="PF04072">
    <property type="entry name" value="LCM"/>
    <property type="match status" value="1"/>
</dbReference>
<dbReference type="InterPro" id="IPR007213">
    <property type="entry name" value="Ppm1/Ppm2/Tcmp"/>
</dbReference>
<dbReference type="Proteomes" id="UP000615326">
    <property type="component" value="Unassembled WGS sequence"/>
</dbReference>
<dbReference type="RefSeq" id="WP_173577287.1">
    <property type="nucleotide sequence ID" value="NZ_WOSW01000015.1"/>
</dbReference>